<dbReference type="InterPro" id="IPR008279">
    <property type="entry name" value="PEP-util_enz_mobile_dom"/>
</dbReference>
<dbReference type="Pfam" id="PF00391">
    <property type="entry name" value="PEP-utilizers"/>
    <property type="match status" value="1"/>
</dbReference>
<dbReference type="PANTHER" id="PTHR43615">
    <property type="entry name" value="PHOSPHOENOLPYRUVATE SYNTHASE-RELATED"/>
    <property type="match status" value="1"/>
</dbReference>
<dbReference type="Pfam" id="PF01326">
    <property type="entry name" value="PPDK_N"/>
    <property type="match status" value="2"/>
</dbReference>
<dbReference type="AlphaFoldDB" id="A0A3R8Q6Y5"/>
<gene>
    <name evidence="3" type="ORF">EIL87_08610</name>
</gene>
<reference evidence="3 4" key="1">
    <citation type="submission" date="2018-11" db="EMBL/GenBank/DDBJ databases">
        <title>Saccharopolyspora rhizosphaerae sp. nov., an actinomycete isolated from rhizosphere soil in Thailand.</title>
        <authorList>
            <person name="Intra B."/>
            <person name="Euanorasetr J."/>
            <person name="Take A."/>
            <person name="Inahashi Y."/>
            <person name="Mori M."/>
            <person name="Panbangred W."/>
            <person name="Matsumoto A."/>
        </authorList>
    </citation>
    <scope>NUCLEOTIDE SEQUENCE [LARGE SCALE GENOMIC DNA]</scope>
    <source>
        <strain evidence="3 4">H219</strain>
    </source>
</reference>
<accession>A0A3R8Q6Y5</accession>
<evidence type="ECO:0000313" key="4">
    <source>
        <dbReference type="Proteomes" id="UP000274515"/>
    </source>
</evidence>
<evidence type="ECO:0000313" key="3">
    <source>
        <dbReference type="EMBL" id="RRO18282.1"/>
    </source>
</evidence>
<dbReference type="Proteomes" id="UP000274515">
    <property type="component" value="Unassembled WGS sequence"/>
</dbReference>
<dbReference type="Gene3D" id="3.50.30.10">
    <property type="entry name" value="Phosphohistidine domain"/>
    <property type="match status" value="1"/>
</dbReference>
<dbReference type="EMBL" id="RSAA01000007">
    <property type="protein sequence ID" value="RRO18282.1"/>
    <property type="molecule type" value="Genomic_DNA"/>
</dbReference>
<dbReference type="InterPro" id="IPR036637">
    <property type="entry name" value="Phosphohistidine_dom_sf"/>
</dbReference>
<evidence type="ECO:0000259" key="1">
    <source>
        <dbReference type="Pfam" id="PF00391"/>
    </source>
</evidence>
<dbReference type="PANTHER" id="PTHR43615:SF1">
    <property type="entry name" value="PPDK_N DOMAIN-CONTAINING PROTEIN"/>
    <property type="match status" value="1"/>
</dbReference>
<dbReference type="GO" id="GO:0016301">
    <property type="term" value="F:kinase activity"/>
    <property type="evidence" value="ECO:0007669"/>
    <property type="project" value="UniProtKB-KW"/>
</dbReference>
<dbReference type="InterPro" id="IPR051549">
    <property type="entry name" value="PEP_Utilizing_Enz"/>
</dbReference>
<organism evidence="3 4">
    <name type="scientific">Saccharopolyspora rhizosphaerae</name>
    <dbReference type="NCBI Taxonomy" id="2492662"/>
    <lineage>
        <taxon>Bacteria</taxon>
        <taxon>Bacillati</taxon>
        <taxon>Actinomycetota</taxon>
        <taxon>Actinomycetes</taxon>
        <taxon>Pseudonocardiales</taxon>
        <taxon>Pseudonocardiaceae</taxon>
        <taxon>Saccharopolyspora</taxon>
    </lineage>
</organism>
<dbReference type="GO" id="GO:0005524">
    <property type="term" value="F:ATP binding"/>
    <property type="evidence" value="ECO:0007669"/>
    <property type="project" value="InterPro"/>
</dbReference>
<dbReference type="InterPro" id="IPR002192">
    <property type="entry name" value="PPDK_AMP/ATP-bd"/>
</dbReference>
<keyword evidence="3" id="KW-0418">Kinase</keyword>
<dbReference type="Gene3D" id="3.30.470.20">
    <property type="entry name" value="ATP-grasp fold, B domain"/>
    <property type="match status" value="2"/>
</dbReference>
<keyword evidence="3" id="KW-0808">Transferase</keyword>
<proteinExistence type="predicted"/>
<sequence length="810" mass="87675">MVTGNDALVVELAQVDANALELVGGKAAGLGELLKAGFRVPDGFCLTTRAHAAGEVPEREVLEAHARLGGGPVAVRSSATAEDRPDASFAGQQDTFLDVSGEQELLSAVHRCWDSLHSERAVAYREATGFAGDLHMAVVVQRMVDAQVAGVLFTANPLTGRRSEVVVDAAPGLGDAVVDGSVTADHYVLDGTPPRSDGCLDRDQLEALRKTGVRVQERFGAPQDVEWAIDRDGRLWLLQSRAVTTLFPLPPQSHDLRVYFEMGHMQGMTRPFTPAGMSAMTHGATLWMGSAGLAGGALGDAMGIVPIGGRLYMDFSDLVRSKRIRSRLPQMMEVYGPRNVRIVQTLLTDPRFAPTTGGLPFPLVPLLEKSLVVIPKATFELVRTLVFPDTARERAFRATERLKHMAKAPAFANSAQRLRFAEEVQRDFMTASEVIWPLFIGILVGQLPKSLLKGIATDAELDAVLGGLPHNVTTEMDLALWRLTTRLDEHEREMLSTTPPTELAARYQAGELPDIGMEDFLARYGHRAPAEVDVGVPRWSEDPTQIFATIAGYLRISDPAHNPDRRFEDAAARAERTIDELFERARRTHPVRARLARFCMRRARKLTGLRELGKFAWLYSLQSVREQLLRIGDDLAHRGLLEQPGDVMFLELGEIRAAVGGTAQRELGQQRRAVHEREVRRRTVPIALLSDGTDLEATTPPEAAADGAMIGLGASPGTVTGPARVVHDPADARIEPGEVLVATTTDPGWTPLFMTAAGLVTETGSPMAHGPTVAREYGIPAVICVRGATSEITTGQVITVDAAAGTVTPG</sequence>
<dbReference type="RefSeq" id="WP_125089632.1">
    <property type="nucleotide sequence ID" value="NZ_RSAA01000007.1"/>
</dbReference>
<feature type="domain" description="Pyruvate phosphate dikinase AMP/ATP-binding" evidence="2">
    <location>
        <begin position="63"/>
        <end position="191"/>
    </location>
</feature>
<feature type="domain" description="PEP-utilising enzyme mobile" evidence="1">
    <location>
        <begin position="734"/>
        <end position="805"/>
    </location>
</feature>
<dbReference type="Gene3D" id="3.30.1490.20">
    <property type="entry name" value="ATP-grasp fold, A domain"/>
    <property type="match status" value="2"/>
</dbReference>
<protein>
    <submittedName>
        <fullName evidence="3">Pyruvate, water dikinase</fullName>
    </submittedName>
</protein>
<evidence type="ECO:0000259" key="2">
    <source>
        <dbReference type="Pfam" id="PF01326"/>
    </source>
</evidence>
<name>A0A3R8Q6Y5_9PSEU</name>
<dbReference type="OrthoDB" id="9765468at2"/>
<dbReference type="SUPFAM" id="SSF56059">
    <property type="entry name" value="Glutathione synthetase ATP-binding domain-like"/>
    <property type="match status" value="1"/>
</dbReference>
<dbReference type="SUPFAM" id="SSF52009">
    <property type="entry name" value="Phosphohistidine domain"/>
    <property type="match status" value="1"/>
</dbReference>
<comment type="caution">
    <text evidence="3">The sequence shown here is derived from an EMBL/GenBank/DDBJ whole genome shotgun (WGS) entry which is preliminary data.</text>
</comment>
<feature type="domain" description="Pyruvate phosphate dikinase AMP/ATP-binding" evidence="2">
    <location>
        <begin position="197"/>
        <end position="245"/>
    </location>
</feature>
<dbReference type="InterPro" id="IPR013815">
    <property type="entry name" value="ATP_grasp_subdomain_1"/>
</dbReference>
<keyword evidence="4" id="KW-1185">Reference proteome</keyword>
<keyword evidence="3" id="KW-0670">Pyruvate</keyword>